<dbReference type="EMBL" id="JMFG01000023">
    <property type="protein sequence ID" value="KDA53290.1"/>
    <property type="molecule type" value="Genomic_DNA"/>
</dbReference>
<proteinExistence type="predicted"/>
<dbReference type="Pfam" id="PF02674">
    <property type="entry name" value="Colicin_V"/>
    <property type="match status" value="1"/>
</dbReference>
<evidence type="ECO:0008006" key="9">
    <source>
        <dbReference type="Google" id="ProtNLM"/>
    </source>
</evidence>
<dbReference type="Proteomes" id="UP000027284">
    <property type="component" value="Unassembled WGS sequence"/>
</dbReference>
<evidence type="ECO:0000313" key="8">
    <source>
        <dbReference type="Proteomes" id="UP000027284"/>
    </source>
</evidence>
<name>A0A062XXQ5_9BACT</name>
<comment type="subcellular location">
    <subcellularLocation>
        <location evidence="1">Membrane</location>
        <topology evidence="1">Multi-pass membrane protein</topology>
    </subcellularLocation>
</comment>
<dbReference type="GO" id="GO:0016020">
    <property type="term" value="C:membrane"/>
    <property type="evidence" value="ECO:0007669"/>
    <property type="project" value="UniProtKB-SubCell"/>
</dbReference>
<feature type="compositionally biased region" description="Polar residues" evidence="5">
    <location>
        <begin position="146"/>
        <end position="169"/>
    </location>
</feature>
<evidence type="ECO:0000256" key="1">
    <source>
        <dbReference type="ARBA" id="ARBA00004141"/>
    </source>
</evidence>
<protein>
    <recommendedName>
        <fullName evidence="9">CvpA family protein</fullName>
    </recommendedName>
</protein>
<dbReference type="STRING" id="1312852.EG19_05950"/>
<dbReference type="AlphaFoldDB" id="A0A062XXQ5"/>
<organism evidence="7 8">
    <name type="scientific">Thermoanaerobaculum aquaticum</name>
    <dbReference type="NCBI Taxonomy" id="1312852"/>
    <lineage>
        <taxon>Bacteria</taxon>
        <taxon>Pseudomonadati</taxon>
        <taxon>Acidobacteriota</taxon>
        <taxon>Thermoanaerobaculia</taxon>
        <taxon>Thermoanaerobaculales</taxon>
        <taxon>Thermoanaerobaculaceae</taxon>
        <taxon>Thermoanaerobaculum</taxon>
    </lineage>
</organism>
<sequence length="169" mass="16647">MDVLILVVAAGCAVLGGFWGVVRMVSTAGALVGGVLAGRVAGPPLATWAFGPTASLAPKLLASLVAGGLAFFLLLLAGAGVRKLLERVHLSLLDRLLGAALAAALALFLSAVLLALASAGGFPARGRVSETLSSLGGAFLAAYSPPASSTKPNSKPAKPTSSGQHPEGP</sequence>
<dbReference type="InterPro" id="IPR003825">
    <property type="entry name" value="Colicin-V_CvpA"/>
</dbReference>
<evidence type="ECO:0000256" key="3">
    <source>
        <dbReference type="ARBA" id="ARBA00022989"/>
    </source>
</evidence>
<evidence type="ECO:0000256" key="4">
    <source>
        <dbReference type="ARBA" id="ARBA00023136"/>
    </source>
</evidence>
<keyword evidence="3 6" id="KW-1133">Transmembrane helix</keyword>
<accession>A0A062XXQ5</accession>
<feature type="transmembrane region" description="Helical" evidence="6">
    <location>
        <begin position="96"/>
        <end position="117"/>
    </location>
</feature>
<evidence type="ECO:0000256" key="2">
    <source>
        <dbReference type="ARBA" id="ARBA00022692"/>
    </source>
</evidence>
<keyword evidence="8" id="KW-1185">Reference proteome</keyword>
<evidence type="ECO:0000256" key="6">
    <source>
        <dbReference type="SAM" id="Phobius"/>
    </source>
</evidence>
<dbReference type="GO" id="GO:0009403">
    <property type="term" value="P:toxin biosynthetic process"/>
    <property type="evidence" value="ECO:0007669"/>
    <property type="project" value="InterPro"/>
</dbReference>
<reference evidence="7 8" key="1">
    <citation type="submission" date="2014-04" db="EMBL/GenBank/DDBJ databases">
        <title>The Genome Sequence of Thermoanaerobaculum aquaticum MP-01, The First Cultivated Group 23 Acidobacterium.</title>
        <authorList>
            <person name="Stamps B.W."/>
            <person name="Losey N.A."/>
            <person name="Lawson P.A."/>
            <person name="Stevenson B.S."/>
        </authorList>
    </citation>
    <scope>NUCLEOTIDE SEQUENCE [LARGE SCALE GENOMIC DNA]</scope>
    <source>
        <strain evidence="7 8">MP-01</strain>
    </source>
</reference>
<gene>
    <name evidence="7" type="ORF">EG19_05950</name>
</gene>
<keyword evidence="4 6" id="KW-0472">Membrane</keyword>
<dbReference type="RefSeq" id="WP_038049824.1">
    <property type="nucleotide sequence ID" value="NZ_JMFG01000023.1"/>
</dbReference>
<comment type="caution">
    <text evidence="7">The sequence shown here is derived from an EMBL/GenBank/DDBJ whole genome shotgun (WGS) entry which is preliminary data.</text>
</comment>
<keyword evidence="2 6" id="KW-0812">Transmembrane</keyword>
<evidence type="ECO:0000256" key="5">
    <source>
        <dbReference type="SAM" id="MobiDB-lite"/>
    </source>
</evidence>
<feature type="region of interest" description="Disordered" evidence="5">
    <location>
        <begin position="145"/>
        <end position="169"/>
    </location>
</feature>
<evidence type="ECO:0000313" key="7">
    <source>
        <dbReference type="EMBL" id="KDA53290.1"/>
    </source>
</evidence>
<feature type="transmembrane region" description="Helical" evidence="6">
    <location>
        <begin position="61"/>
        <end position="84"/>
    </location>
</feature>